<dbReference type="NCBIfam" id="NF033788">
    <property type="entry name" value="HTH_metalloreg"/>
    <property type="match status" value="1"/>
</dbReference>
<comment type="caution">
    <text evidence="3">The sequence shown here is derived from an EMBL/GenBank/DDBJ whole genome shotgun (WGS) entry which is preliminary data.</text>
</comment>
<dbReference type="SMART" id="SM00418">
    <property type="entry name" value="HTH_ARSR"/>
    <property type="match status" value="1"/>
</dbReference>
<organism evidence="3 4">
    <name type="scientific">Pseudoroseicyclus aestuarii</name>
    <dbReference type="NCBI Taxonomy" id="1795041"/>
    <lineage>
        <taxon>Bacteria</taxon>
        <taxon>Pseudomonadati</taxon>
        <taxon>Pseudomonadota</taxon>
        <taxon>Alphaproteobacteria</taxon>
        <taxon>Rhodobacterales</taxon>
        <taxon>Paracoccaceae</taxon>
        <taxon>Pseudoroseicyclus</taxon>
    </lineage>
</organism>
<dbReference type="EMBL" id="QJTE01000006">
    <property type="protein sequence ID" value="PYE81353.1"/>
    <property type="molecule type" value="Genomic_DNA"/>
</dbReference>
<dbReference type="RefSeq" id="WP_110815370.1">
    <property type="nucleotide sequence ID" value="NZ_QJTE01000006.1"/>
</dbReference>
<reference evidence="3 4" key="1">
    <citation type="submission" date="2018-06" db="EMBL/GenBank/DDBJ databases">
        <title>Genomic Encyclopedia of Type Strains, Phase III (KMG-III): the genomes of soil and plant-associated and newly described type strains.</title>
        <authorList>
            <person name="Whitman W."/>
        </authorList>
    </citation>
    <scope>NUCLEOTIDE SEQUENCE [LARGE SCALE GENOMIC DNA]</scope>
    <source>
        <strain evidence="3 4">CECT 9025</strain>
    </source>
</reference>
<dbReference type="SUPFAM" id="SSF46785">
    <property type="entry name" value="Winged helix' DNA-binding domain"/>
    <property type="match status" value="1"/>
</dbReference>
<dbReference type="PANTHER" id="PTHR43428:SF1">
    <property type="entry name" value="ARSENATE REDUCTASE"/>
    <property type="match status" value="1"/>
</dbReference>
<dbReference type="InterPro" id="IPR011991">
    <property type="entry name" value="ArsR-like_HTH"/>
</dbReference>
<dbReference type="CDD" id="cd16345">
    <property type="entry name" value="LMWP_ArsC"/>
    <property type="match status" value="1"/>
</dbReference>
<feature type="domain" description="HTH arsR-type" evidence="2">
    <location>
        <begin position="1"/>
        <end position="94"/>
    </location>
</feature>
<name>A0A318SN16_9RHOB</name>
<dbReference type="InterPro" id="IPR036388">
    <property type="entry name" value="WH-like_DNA-bd_sf"/>
</dbReference>
<dbReference type="GO" id="GO:0003700">
    <property type="term" value="F:DNA-binding transcription factor activity"/>
    <property type="evidence" value="ECO:0007669"/>
    <property type="project" value="InterPro"/>
</dbReference>
<accession>A0A318SN16</accession>
<dbReference type="Pfam" id="PF12840">
    <property type="entry name" value="HTH_20"/>
    <property type="match status" value="1"/>
</dbReference>
<evidence type="ECO:0000259" key="2">
    <source>
        <dbReference type="PROSITE" id="PS50987"/>
    </source>
</evidence>
<dbReference type="Gene3D" id="3.40.50.2300">
    <property type="match status" value="1"/>
</dbReference>
<proteinExistence type="predicted"/>
<dbReference type="SMART" id="SM00226">
    <property type="entry name" value="LMWPc"/>
    <property type="match status" value="1"/>
</dbReference>
<dbReference type="InterPro" id="IPR036196">
    <property type="entry name" value="Ptyr_pPase_sf"/>
</dbReference>
<dbReference type="InterPro" id="IPR001845">
    <property type="entry name" value="HTH_ArsR_DNA-bd_dom"/>
</dbReference>
<sequence length="284" mass="30183">MEQMHAEQLAALAHPQRLALFRLLMRRYPDRVPAGELVSSLGVRQNTLSAYLATLRQAGLIDQTRRGRSLLYRIEMAQTGGLMSYLFADCCRGRAELCSPLPAGAGPGAPGADGRFNVLFVCSGNATRSLLAESILRAEAGDRFAAHSAGTDPKAAPNPAVIEMLEAKGHDTAPLRPKALAPFRGEGAPAMHFVVTLCDKAANEDCPAWPGQPISAHWGMPAPAQAGGTEAERSLALQQAYGALRRRILAFTALPVETLDRAALQARADEIGGTEPALIEETAP</sequence>
<dbReference type="InterPro" id="IPR036390">
    <property type="entry name" value="WH_DNA-bd_sf"/>
</dbReference>
<dbReference type="Gene3D" id="1.10.10.10">
    <property type="entry name" value="Winged helix-like DNA-binding domain superfamily/Winged helix DNA-binding domain"/>
    <property type="match status" value="1"/>
</dbReference>
<gene>
    <name evidence="3" type="ORF">DFP88_10631</name>
</gene>
<dbReference type="PRINTS" id="PR00778">
    <property type="entry name" value="HTHARSR"/>
</dbReference>
<dbReference type="Pfam" id="PF01451">
    <property type="entry name" value="LMWPc"/>
    <property type="match status" value="1"/>
</dbReference>
<evidence type="ECO:0000313" key="4">
    <source>
        <dbReference type="Proteomes" id="UP000248311"/>
    </source>
</evidence>
<dbReference type="GO" id="GO:0046685">
    <property type="term" value="P:response to arsenic-containing substance"/>
    <property type="evidence" value="ECO:0007669"/>
    <property type="project" value="UniProtKB-KW"/>
</dbReference>
<evidence type="ECO:0000256" key="1">
    <source>
        <dbReference type="ARBA" id="ARBA00022849"/>
    </source>
</evidence>
<dbReference type="Proteomes" id="UP000248311">
    <property type="component" value="Unassembled WGS sequence"/>
</dbReference>
<dbReference type="SUPFAM" id="SSF52788">
    <property type="entry name" value="Phosphotyrosine protein phosphatases I"/>
    <property type="match status" value="1"/>
</dbReference>
<dbReference type="OrthoDB" id="9793058at2"/>
<dbReference type="AlphaFoldDB" id="A0A318SN16"/>
<dbReference type="CDD" id="cd00090">
    <property type="entry name" value="HTH_ARSR"/>
    <property type="match status" value="1"/>
</dbReference>
<protein>
    <submittedName>
        <fullName evidence="3">ArsR family transcriptional regulator</fullName>
    </submittedName>
</protein>
<dbReference type="PROSITE" id="PS50987">
    <property type="entry name" value="HTH_ARSR_2"/>
    <property type="match status" value="1"/>
</dbReference>
<dbReference type="InterPro" id="IPR023485">
    <property type="entry name" value="Ptyr_pPase"/>
</dbReference>
<keyword evidence="1" id="KW-0059">Arsenical resistance</keyword>
<dbReference type="PANTHER" id="PTHR43428">
    <property type="entry name" value="ARSENATE REDUCTASE"/>
    <property type="match status" value="1"/>
</dbReference>
<evidence type="ECO:0000313" key="3">
    <source>
        <dbReference type="EMBL" id="PYE81353.1"/>
    </source>
</evidence>
<keyword evidence="4" id="KW-1185">Reference proteome</keyword>